<name>A0A6B9KM52_HALWA</name>
<dbReference type="EMBL" id="MN102340">
    <property type="protein sequence ID" value="QHA94741.1"/>
    <property type="molecule type" value="mRNA"/>
</dbReference>
<dbReference type="InterPro" id="IPR035916">
    <property type="entry name" value="Egg_lysin_sf"/>
</dbReference>
<dbReference type="InterPro" id="IPR001379">
    <property type="entry name" value="Egg_lysin"/>
</dbReference>
<evidence type="ECO:0000256" key="3">
    <source>
        <dbReference type="ARBA" id="ARBA00023279"/>
    </source>
</evidence>
<feature type="signal peptide" evidence="5">
    <location>
        <begin position="1"/>
        <end position="17"/>
    </location>
</feature>
<sequence length="149" mass="17560" precursor="true">MRSLLLLCVLLMAICAADKKTTVSKENAAAMKIAMIKFLDLRAGKFKKRIENMGYPITPPQWTTLLYYNRQRLMEWCHTYVEFSKKIILMGGNKLNKKNFTRMGRIIGWKNQWVLKRRQWEMVRVMRRYKATAIAKRIVAMKVADLPCN</sequence>
<proteinExistence type="evidence at transcript level"/>
<feature type="chain" id="PRO_5025423453" description="Egg-lysin" evidence="5">
    <location>
        <begin position="18"/>
        <end position="149"/>
    </location>
</feature>
<dbReference type="Gene3D" id="1.20.150.10">
    <property type="entry name" value="Fertilization protein"/>
    <property type="match status" value="1"/>
</dbReference>
<evidence type="ECO:0000256" key="1">
    <source>
        <dbReference type="ARBA" id="ARBA00020186"/>
    </source>
</evidence>
<dbReference type="GO" id="GO:0007338">
    <property type="term" value="P:single fertilization"/>
    <property type="evidence" value="ECO:0007669"/>
    <property type="project" value="UniProtKB-KW"/>
</dbReference>
<reference evidence="6" key="1">
    <citation type="journal article" date="2019" name="Elife">
        <title>Indirect sexual selection drives rapid sperm protein evolution in abalone.</title>
        <authorList>
            <person name="Wilburn D.B."/>
            <person name="Tuttle L.M."/>
            <person name="Klevit R.E."/>
            <person name="Swanson W.J."/>
        </authorList>
    </citation>
    <scope>NUCLEOTIDE SEQUENCE</scope>
</reference>
<keyword evidence="3" id="KW-0278">Fertilization</keyword>
<evidence type="ECO:0000256" key="5">
    <source>
        <dbReference type="SAM" id="SignalP"/>
    </source>
</evidence>
<dbReference type="CDD" id="cd00243">
    <property type="entry name" value="Lysin-Sp18"/>
    <property type="match status" value="1"/>
</dbReference>
<accession>A0A6B9KM52</accession>
<protein>
    <recommendedName>
        <fullName evidence="1">Egg-lysin</fullName>
    </recommendedName>
    <alternativeName>
        <fullName evidence="4">Sperm-lysin</fullName>
    </alternativeName>
</protein>
<keyword evidence="2 5" id="KW-0732">Signal</keyword>
<organism evidence="6">
    <name type="scientific">Haliotis walallensis</name>
    <name type="common">Flat abalone</name>
    <name type="synonym">Haliotis fulgens var. walallensis</name>
    <dbReference type="NCBI Taxonomy" id="6459"/>
    <lineage>
        <taxon>Eukaryota</taxon>
        <taxon>Metazoa</taxon>
        <taxon>Spiralia</taxon>
        <taxon>Lophotrochozoa</taxon>
        <taxon>Mollusca</taxon>
        <taxon>Gastropoda</taxon>
        <taxon>Vetigastropoda</taxon>
        <taxon>Lepetellida</taxon>
        <taxon>Haliotoidea</taxon>
        <taxon>Haliotidae</taxon>
        <taxon>Haliotis</taxon>
    </lineage>
</organism>
<dbReference type="AlphaFoldDB" id="A0A6B9KM52"/>
<dbReference type="Pfam" id="PF01303">
    <property type="entry name" value="Egg_lysin"/>
    <property type="match status" value="1"/>
</dbReference>
<evidence type="ECO:0000256" key="4">
    <source>
        <dbReference type="ARBA" id="ARBA00029785"/>
    </source>
</evidence>
<evidence type="ECO:0000313" key="6">
    <source>
        <dbReference type="EMBL" id="QHA94741.1"/>
    </source>
</evidence>
<evidence type="ECO:0000256" key="2">
    <source>
        <dbReference type="ARBA" id="ARBA00022729"/>
    </source>
</evidence>
<dbReference type="SUPFAM" id="SSF47082">
    <property type="entry name" value="Fertilization protein"/>
    <property type="match status" value="1"/>
</dbReference>
<gene>
    <name evidence="6" type="primary">sp18-1</name>
</gene>